<dbReference type="SUPFAM" id="SSF46689">
    <property type="entry name" value="Homeodomain-like"/>
    <property type="match status" value="2"/>
</dbReference>
<keyword evidence="6" id="KW-1185">Reference proteome</keyword>
<dbReference type="PANTHER" id="PTHR43280">
    <property type="entry name" value="ARAC-FAMILY TRANSCRIPTIONAL REGULATOR"/>
    <property type="match status" value="1"/>
</dbReference>
<dbReference type="RefSeq" id="WP_068681247.1">
    <property type="nucleotide sequence ID" value="NZ_LYPA01000043.1"/>
</dbReference>
<dbReference type="EMBL" id="LYPA01000043">
    <property type="protein sequence ID" value="OBR66873.1"/>
    <property type="molecule type" value="Genomic_DNA"/>
</dbReference>
<dbReference type="GO" id="GO:0003700">
    <property type="term" value="F:DNA-binding transcription factor activity"/>
    <property type="evidence" value="ECO:0007669"/>
    <property type="project" value="InterPro"/>
</dbReference>
<evidence type="ECO:0000313" key="6">
    <source>
        <dbReference type="Proteomes" id="UP000092024"/>
    </source>
</evidence>
<dbReference type="OrthoDB" id="2582835at2"/>
<dbReference type="PROSITE" id="PS00041">
    <property type="entry name" value="HTH_ARAC_FAMILY_1"/>
    <property type="match status" value="1"/>
</dbReference>
<dbReference type="SMART" id="SM00342">
    <property type="entry name" value="HTH_ARAC"/>
    <property type="match status" value="1"/>
</dbReference>
<dbReference type="Gene3D" id="2.60.120.10">
    <property type="entry name" value="Jelly Rolls"/>
    <property type="match status" value="1"/>
</dbReference>
<dbReference type="Gene3D" id="1.10.10.60">
    <property type="entry name" value="Homeodomain-like"/>
    <property type="match status" value="2"/>
</dbReference>
<reference evidence="5 6" key="1">
    <citation type="submission" date="2016-05" db="EMBL/GenBank/DDBJ databases">
        <title>Paenibacillus oryzae. sp. nov., isolated from the rice root.</title>
        <authorList>
            <person name="Zhang J."/>
            <person name="Zhang X."/>
        </authorList>
    </citation>
    <scope>NUCLEOTIDE SEQUENCE [LARGE SCALE GENOMIC DNA]</scope>
    <source>
        <strain evidence="5 6">1DrF-4</strain>
    </source>
</reference>
<dbReference type="AlphaFoldDB" id="A0A1A5YMU8"/>
<evidence type="ECO:0000256" key="2">
    <source>
        <dbReference type="ARBA" id="ARBA00023125"/>
    </source>
</evidence>
<accession>A0A1A5YMU8</accession>
<dbReference type="PRINTS" id="PR00032">
    <property type="entry name" value="HTHARAC"/>
</dbReference>
<comment type="caution">
    <text evidence="5">The sequence shown here is derived from an EMBL/GenBank/DDBJ whole genome shotgun (WGS) entry which is preliminary data.</text>
</comment>
<keyword evidence="1" id="KW-0805">Transcription regulation</keyword>
<dbReference type="Proteomes" id="UP000092024">
    <property type="component" value="Unassembled WGS sequence"/>
</dbReference>
<dbReference type="GO" id="GO:0043565">
    <property type="term" value="F:sequence-specific DNA binding"/>
    <property type="evidence" value="ECO:0007669"/>
    <property type="project" value="InterPro"/>
</dbReference>
<dbReference type="Pfam" id="PF02311">
    <property type="entry name" value="AraC_binding"/>
    <property type="match status" value="1"/>
</dbReference>
<name>A0A1A5YMU8_9BACL</name>
<keyword evidence="2" id="KW-0238">DNA-binding</keyword>
<dbReference type="InterPro" id="IPR037923">
    <property type="entry name" value="HTH-like"/>
</dbReference>
<proteinExistence type="predicted"/>
<evidence type="ECO:0000256" key="1">
    <source>
        <dbReference type="ARBA" id="ARBA00023015"/>
    </source>
</evidence>
<evidence type="ECO:0000256" key="3">
    <source>
        <dbReference type="ARBA" id="ARBA00023163"/>
    </source>
</evidence>
<dbReference type="STRING" id="1844972.A7K91_16705"/>
<dbReference type="InterPro" id="IPR009057">
    <property type="entry name" value="Homeodomain-like_sf"/>
</dbReference>
<dbReference type="PANTHER" id="PTHR43280:SF28">
    <property type="entry name" value="HTH-TYPE TRANSCRIPTIONAL ACTIVATOR RHAS"/>
    <property type="match status" value="1"/>
</dbReference>
<organism evidence="5 6">
    <name type="scientific">Paenibacillus oryzae</name>
    <dbReference type="NCBI Taxonomy" id="1844972"/>
    <lineage>
        <taxon>Bacteria</taxon>
        <taxon>Bacillati</taxon>
        <taxon>Bacillota</taxon>
        <taxon>Bacilli</taxon>
        <taxon>Bacillales</taxon>
        <taxon>Paenibacillaceae</taxon>
        <taxon>Paenibacillus</taxon>
    </lineage>
</organism>
<evidence type="ECO:0000313" key="5">
    <source>
        <dbReference type="EMBL" id="OBR66873.1"/>
    </source>
</evidence>
<dbReference type="InterPro" id="IPR018062">
    <property type="entry name" value="HTH_AraC-typ_CS"/>
</dbReference>
<keyword evidence="3" id="KW-0804">Transcription</keyword>
<dbReference type="Pfam" id="PF12833">
    <property type="entry name" value="HTH_18"/>
    <property type="match status" value="1"/>
</dbReference>
<protein>
    <submittedName>
        <fullName evidence="5">AraC family transcriptional regulator</fullName>
    </submittedName>
</protein>
<dbReference type="InterPro" id="IPR014710">
    <property type="entry name" value="RmlC-like_jellyroll"/>
</dbReference>
<evidence type="ECO:0000259" key="4">
    <source>
        <dbReference type="PROSITE" id="PS01124"/>
    </source>
</evidence>
<dbReference type="InterPro" id="IPR018060">
    <property type="entry name" value="HTH_AraC"/>
</dbReference>
<sequence>MTVGHRTTILTRDSFFEPDVLIYVNRAYETFEMNAHSHEFIEISYISEGAGMHYINDEAIPVERGTIFFIPIGYSHVFRPKTTAKGSPLIVYNCLFPVEYLIQLQAGFPAASEALSSFTAADLPWFSMKDVDGAYHFLFRELYREFYAKPPGYMAVLSALVLQILMGFYRNLQQVNTPAGDKPQWMAIDDAIANMHYHFASELKLGALAAAANLSERQFSRLFRKQTGMSFIQYLQNIRMEAACRLLTEGRSSIGEIASAVGYADMKFFYQLFRKKIGMTPCEYRNTARPSPDL</sequence>
<dbReference type="PROSITE" id="PS01124">
    <property type="entry name" value="HTH_ARAC_FAMILY_2"/>
    <property type="match status" value="1"/>
</dbReference>
<dbReference type="InterPro" id="IPR003313">
    <property type="entry name" value="AraC-bd"/>
</dbReference>
<dbReference type="SUPFAM" id="SSF51215">
    <property type="entry name" value="Regulatory protein AraC"/>
    <property type="match status" value="1"/>
</dbReference>
<gene>
    <name evidence="5" type="ORF">A7K91_16705</name>
</gene>
<feature type="domain" description="HTH araC/xylS-type" evidence="4">
    <location>
        <begin position="189"/>
        <end position="287"/>
    </location>
</feature>
<dbReference type="InterPro" id="IPR020449">
    <property type="entry name" value="Tscrpt_reg_AraC-type_HTH"/>
</dbReference>